<name>A0A2P2JZY8_RHIMU</name>
<dbReference type="EMBL" id="GGEC01018512">
    <property type="protein sequence ID" value="MBW98995.1"/>
    <property type="molecule type" value="Transcribed_RNA"/>
</dbReference>
<evidence type="ECO:0000313" key="1">
    <source>
        <dbReference type="EMBL" id="MBW98995.1"/>
    </source>
</evidence>
<accession>A0A2P2JZY8</accession>
<reference evidence="1" key="1">
    <citation type="submission" date="2018-02" db="EMBL/GenBank/DDBJ databases">
        <title>Rhizophora mucronata_Transcriptome.</title>
        <authorList>
            <person name="Meera S.P."/>
            <person name="Sreeshan A."/>
            <person name="Augustine A."/>
        </authorList>
    </citation>
    <scope>NUCLEOTIDE SEQUENCE</scope>
    <source>
        <tissue evidence="1">Leaf</tissue>
    </source>
</reference>
<protein>
    <submittedName>
        <fullName evidence="1">Uncharacterized protein</fullName>
    </submittedName>
</protein>
<sequence>MCFILVSSFSCYILRSRFKLTVQVKFPSHFVGDGYQLNVQGDVIL</sequence>
<dbReference type="AlphaFoldDB" id="A0A2P2JZY8"/>
<organism evidence="1">
    <name type="scientific">Rhizophora mucronata</name>
    <name type="common">Asiatic mangrove</name>
    <dbReference type="NCBI Taxonomy" id="61149"/>
    <lineage>
        <taxon>Eukaryota</taxon>
        <taxon>Viridiplantae</taxon>
        <taxon>Streptophyta</taxon>
        <taxon>Embryophyta</taxon>
        <taxon>Tracheophyta</taxon>
        <taxon>Spermatophyta</taxon>
        <taxon>Magnoliopsida</taxon>
        <taxon>eudicotyledons</taxon>
        <taxon>Gunneridae</taxon>
        <taxon>Pentapetalae</taxon>
        <taxon>rosids</taxon>
        <taxon>fabids</taxon>
        <taxon>Malpighiales</taxon>
        <taxon>Rhizophoraceae</taxon>
        <taxon>Rhizophora</taxon>
    </lineage>
</organism>
<proteinExistence type="predicted"/>